<keyword evidence="1" id="KW-0805">Transcription regulation</keyword>
<evidence type="ECO:0000256" key="1">
    <source>
        <dbReference type="ARBA" id="ARBA00023015"/>
    </source>
</evidence>
<evidence type="ECO:0000256" key="3">
    <source>
        <dbReference type="ARBA" id="ARBA00023163"/>
    </source>
</evidence>
<dbReference type="InterPro" id="IPR009057">
    <property type="entry name" value="Homeodomain-like_sf"/>
</dbReference>
<dbReference type="GO" id="GO:0003677">
    <property type="term" value="F:DNA binding"/>
    <property type="evidence" value="ECO:0007669"/>
    <property type="project" value="UniProtKB-UniRule"/>
</dbReference>
<evidence type="ECO:0000313" key="7">
    <source>
        <dbReference type="Proteomes" id="UP000184447"/>
    </source>
</evidence>
<dbReference type="InterPro" id="IPR001647">
    <property type="entry name" value="HTH_TetR"/>
</dbReference>
<name>A0A1M5WNU1_9CLOT</name>
<feature type="DNA-binding region" description="H-T-H motif" evidence="4">
    <location>
        <begin position="29"/>
        <end position="48"/>
    </location>
</feature>
<evidence type="ECO:0000256" key="4">
    <source>
        <dbReference type="PROSITE-ProRule" id="PRU00335"/>
    </source>
</evidence>
<dbReference type="SUPFAM" id="SSF48498">
    <property type="entry name" value="Tetracyclin repressor-like, C-terminal domain"/>
    <property type="match status" value="1"/>
</dbReference>
<dbReference type="SUPFAM" id="SSF46689">
    <property type="entry name" value="Homeodomain-like"/>
    <property type="match status" value="1"/>
</dbReference>
<feature type="domain" description="HTH tetR-type" evidence="5">
    <location>
        <begin position="6"/>
        <end position="66"/>
    </location>
</feature>
<dbReference type="Pfam" id="PF00440">
    <property type="entry name" value="TetR_N"/>
    <property type="match status" value="1"/>
</dbReference>
<dbReference type="PANTHER" id="PTHR47506">
    <property type="entry name" value="TRANSCRIPTIONAL REGULATORY PROTEIN"/>
    <property type="match status" value="1"/>
</dbReference>
<keyword evidence="7" id="KW-1185">Reference proteome</keyword>
<dbReference type="OrthoDB" id="9814703at2"/>
<evidence type="ECO:0000259" key="5">
    <source>
        <dbReference type="PROSITE" id="PS50977"/>
    </source>
</evidence>
<keyword evidence="3" id="KW-0804">Transcription</keyword>
<protein>
    <submittedName>
        <fullName evidence="6">Transcriptional regulator, TetR family</fullName>
    </submittedName>
</protein>
<sequence>MARPIEYNKEEVLSKAMELFWCYGYESTSMKDLVAATGMTTRSMYNIFESKNGLFKEALEWYYKINIDKPYEKLIQENGLGAVRDFVLAVADLLDQINIKTPVGCLFSNTISERNCVDIDSFQFVNKYFNNLEEAFKTKLKYAVENENYSGDPGLKAKQLVVMIQGLSIYSKNAYADKNCRLIMDDFLTLIDI</sequence>
<accession>A0A1M5WNU1</accession>
<evidence type="ECO:0000313" key="6">
    <source>
        <dbReference type="EMBL" id="SHH89210.1"/>
    </source>
</evidence>
<dbReference type="Proteomes" id="UP000184447">
    <property type="component" value="Unassembled WGS sequence"/>
</dbReference>
<proteinExistence type="predicted"/>
<dbReference type="STRING" id="1121316.SAMN02745207_03016"/>
<dbReference type="Gene3D" id="1.10.10.60">
    <property type="entry name" value="Homeodomain-like"/>
    <property type="match status" value="1"/>
</dbReference>
<dbReference type="InterPro" id="IPR036271">
    <property type="entry name" value="Tet_transcr_reg_TetR-rel_C_sf"/>
</dbReference>
<organism evidence="6 7">
    <name type="scientific">Clostridium grantii DSM 8605</name>
    <dbReference type="NCBI Taxonomy" id="1121316"/>
    <lineage>
        <taxon>Bacteria</taxon>
        <taxon>Bacillati</taxon>
        <taxon>Bacillota</taxon>
        <taxon>Clostridia</taxon>
        <taxon>Eubacteriales</taxon>
        <taxon>Clostridiaceae</taxon>
        <taxon>Clostridium</taxon>
    </lineage>
</organism>
<dbReference type="PROSITE" id="PS50977">
    <property type="entry name" value="HTH_TETR_2"/>
    <property type="match status" value="1"/>
</dbReference>
<gene>
    <name evidence="6" type="ORF">SAMN02745207_03016</name>
</gene>
<dbReference type="PANTHER" id="PTHR47506:SF1">
    <property type="entry name" value="HTH-TYPE TRANSCRIPTIONAL REGULATOR YJDC"/>
    <property type="match status" value="1"/>
</dbReference>
<dbReference type="Gene3D" id="1.10.357.10">
    <property type="entry name" value="Tetracycline Repressor, domain 2"/>
    <property type="match status" value="1"/>
</dbReference>
<dbReference type="EMBL" id="FQXM01000019">
    <property type="protein sequence ID" value="SHH89210.1"/>
    <property type="molecule type" value="Genomic_DNA"/>
</dbReference>
<keyword evidence="2 4" id="KW-0238">DNA-binding</keyword>
<dbReference type="AlphaFoldDB" id="A0A1M5WNU1"/>
<evidence type="ECO:0000256" key="2">
    <source>
        <dbReference type="ARBA" id="ARBA00023125"/>
    </source>
</evidence>
<dbReference type="RefSeq" id="WP_073339284.1">
    <property type="nucleotide sequence ID" value="NZ_FQXM01000019.1"/>
</dbReference>
<reference evidence="6 7" key="1">
    <citation type="submission" date="2016-11" db="EMBL/GenBank/DDBJ databases">
        <authorList>
            <person name="Jaros S."/>
            <person name="Januszkiewicz K."/>
            <person name="Wedrychowicz H."/>
        </authorList>
    </citation>
    <scope>NUCLEOTIDE SEQUENCE [LARGE SCALE GENOMIC DNA]</scope>
    <source>
        <strain evidence="6 7">DSM 8605</strain>
    </source>
</reference>